<accession>A0A2T6G2G6</accession>
<reference evidence="4 5" key="1">
    <citation type="submission" date="2018-03" db="EMBL/GenBank/DDBJ databases">
        <title>Genome sequence of Paenibacillus elgii strain AC13 an antimicrobial compound producing bacteria.</title>
        <authorList>
            <person name="Kurokawa A.S."/>
            <person name="Araujo J.F."/>
            <person name="Costa R.A."/>
            <person name="Ortega D.B."/>
            <person name="Pires A.S."/>
            <person name="Pappas G.J.Jr."/>
            <person name="Franco O.L."/>
            <person name="Barreto C."/>
            <person name="Magalhaes B.S."/>
            <person name="Kruger R.H."/>
        </authorList>
    </citation>
    <scope>NUCLEOTIDE SEQUENCE [LARGE SCALE GENOMIC DNA]</scope>
    <source>
        <strain evidence="4 5">AC13</strain>
    </source>
</reference>
<dbReference type="Gene3D" id="2.60.40.1630">
    <property type="entry name" value="bacillus anthracis domain"/>
    <property type="match status" value="1"/>
</dbReference>
<dbReference type="AlphaFoldDB" id="A0A2T6G2G6"/>
<sequence length="433" mass="48836">MIPAFNVMKNKVCRLVAISAAALIAFTSLGVSSVTPTAVAAEASASVYPFQCFFEREQDLRGENGKVSPFHHSMNCELKQAVKNGTVSQINQSVTKNGVKITVKEILFDDARLSVGYVEHHGQEPSATNPMIMLDGKEIGNPIRHWSEPIDKQTTMHSVTFANVGRFPDEFEMRFQDYRSLYQTSPGSTPEPWELTIPVKKSVYKETKVLKPMITKKSGELTYTVKEIAMTPNMTAVRYEISFPKHLDSGFYQNHMRIEDEKGTKYLPGGGGLVKFEPTKTGYSLESIDSFSSFQTVPESIKIDFAREESEYNLPVFHKAKVEYKPTAEKPIVLKRSTSGLVKITDIRYGSDKTEVRFLTEGPHPYYLDLFIEDEAGQKLYGQRRLVDRKTNSYVAEYPVIDPQSDITFVTTFSESTEPKYDPELQITLPLKP</sequence>
<feature type="chain" id="PRO_5015743207" description="DUF4179 domain-containing protein" evidence="1">
    <location>
        <begin position="41"/>
        <end position="433"/>
    </location>
</feature>
<evidence type="ECO:0008006" key="6">
    <source>
        <dbReference type="Google" id="ProtNLM"/>
    </source>
</evidence>
<dbReference type="InterPro" id="IPR025436">
    <property type="entry name" value="DUF4179"/>
</dbReference>
<dbReference type="Pfam" id="PF13786">
    <property type="entry name" value="DUF4179"/>
    <property type="match status" value="1"/>
</dbReference>
<dbReference type="InterPro" id="IPR040680">
    <property type="entry name" value="DUF5643"/>
</dbReference>
<organism evidence="4 5">
    <name type="scientific">Paenibacillus elgii</name>
    <dbReference type="NCBI Taxonomy" id="189691"/>
    <lineage>
        <taxon>Bacteria</taxon>
        <taxon>Bacillati</taxon>
        <taxon>Bacillota</taxon>
        <taxon>Bacilli</taxon>
        <taxon>Bacillales</taxon>
        <taxon>Paenibacillaceae</taxon>
        <taxon>Paenibacillus</taxon>
    </lineage>
</organism>
<dbReference type="EMBL" id="PYHP01000038">
    <property type="protein sequence ID" value="PUA38343.1"/>
    <property type="molecule type" value="Genomic_DNA"/>
</dbReference>
<evidence type="ECO:0000259" key="2">
    <source>
        <dbReference type="Pfam" id="PF13786"/>
    </source>
</evidence>
<gene>
    <name evidence="4" type="ORF">C8Z91_15270</name>
</gene>
<comment type="caution">
    <text evidence="4">The sequence shown here is derived from an EMBL/GenBank/DDBJ whole genome shotgun (WGS) entry which is preliminary data.</text>
</comment>
<feature type="domain" description="DUF4179" evidence="2">
    <location>
        <begin position="9"/>
        <end position="117"/>
    </location>
</feature>
<dbReference type="Pfam" id="PF18705">
    <property type="entry name" value="DUF5643"/>
    <property type="match status" value="1"/>
</dbReference>
<evidence type="ECO:0000313" key="5">
    <source>
        <dbReference type="Proteomes" id="UP000244184"/>
    </source>
</evidence>
<dbReference type="Proteomes" id="UP000244184">
    <property type="component" value="Unassembled WGS sequence"/>
</dbReference>
<feature type="signal peptide" evidence="1">
    <location>
        <begin position="1"/>
        <end position="40"/>
    </location>
</feature>
<keyword evidence="1" id="KW-0732">Signal</keyword>
<protein>
    <recommendedName>
        <fullName evidence="6">DUF4179 domain-containing protein</fullName>
    </recommendedName>
</protein>
<proteinExistence type="predicted"/>
<name>A0A2T6G2G6_9BACL</name>
<evidence type="ECO:0000313" key="4">
    <source>
        <dbReference type="EMBL" id="PUA38343.1"/>
    </source>
</evidence>
<evidence type="ECO:0000259" key="3">
    <source>
        <dbReference type="Pfam" id="PF18705"/>
    </source>
</evidence>
<feature type="domain" description="DUF5643" evidence="3">
    <location>
        <begin position="207"/>
        <end position="318"/>
    </location>
</feature>
<evidence type="ECO:0000256" key="1">
    <source>
        <dbReference type="SAM" id="SignalP"/>
    </source>
</evidence>